<evidence type="ECO:0000256" key="3">
    <source>
        <dbReference type="PROSITE-ProRule" id="PRU00339"/>
    </source>
</evidence>
<dbReference type="InterPro" id="IPR011990">
    <property type="entry name" value="TPR-like_helical_dom_sf"/>
</dbReference>
<dbReference type="Pfam" id="PF14559">
    <property type="entry name" value="TPR_19"/>
    <property type="match status" value="1"/>
</dbReference>
<dbReference type="SUPFAM" id="SSF48452">
    <property type="entry name" value="TPR-like"/>
    <property type="match status" value="2"/>
</dbReference>
<evidence type="ECO:0000313" key="7">
    <source>
        <dbReference type="Proteomes" id="UP000307217"/>
    </source>
</evidence>
<dbReference type="Proteomes" id="UP000307217">
    <property type="component" value="Unassembled WGS sequence"/>
</dbReference>
<keyword evidence="2 3" id="KW-0802">TPR repeat</keyword>
<keyword evidence="6" id="KW-1185">Reference proteome</keyword>
<dbReference type="RefSeq" id="WP_138592089.1">
    <property type="nucleotide sequence ID" value="NZ_PNBW01000016.1"/>
</dbReference>
<evidence type="ECO:0000313" key="6">
    <source>
        <dbReference type="Proteomes" id="UP000307164"/>
    </source>
</evidence>
<evidence type="ECO:0000256" key="1">
    <source>
        <dbReference type="ARBA" id="ARBA00022737"/>
    </source>
</evidence>
<sequence length="458" mass="52571">MKLSHILNFIFAGCCVVSISTNAQQINNFKLEVDQPQFIIPQFSGPYREREAPIAPEEYEMADRLRGLLDKGDKQVVLKELEAFYEIELSIAMLMLKAQVYFALEEYDKAVQTYLVSLSRSPQLVRAHIDLGQLYMLQNKTNKAREYFARAVELGAKEAEVYGQLGYLNLTQYGPFSAITAYQQALAIEPDNKQWQQGLFISLTQAKMFDAAQALLTDLITKEPDNSQFWLDQAVLQLEQSRNAEALASLEMAILLGDKRVNNLKIAAQLHLQRDSFPRAVELIKAHINTETLDLKSLHAYLSWLNQREMWSDVEDVLLELTKNTNEYNNAKQSVIYLYTAELKRNQNQPKLAKTHYKNAINKDPNNGHALLSYANFLVTEKSFIEAETFYLRAEALEKTQRHAMLGRAQMYVDIQNYQAALSILQNVFNRFPNTQGIEDQIEILRNVILLNKQKMKV</sequence>
<dbReference type="Pfam" id="PF13432">
    <property type="entry name" value="TPR_16"/>
    <property type="match status" value="1"/>
</dbReference>
<evidence type="ECO:0000256" key="2">
    <source>
        <dbReference type="ARBA" id="ARBA00022803"/>
    </source>
</evidence>
<dbReference type="PANTHER" id="PTHR44858:SF1">
    <property type="entry name" value="UDP-N-ACETYLGLUCOSAMINE--PEPTIDE N-ACETYLGLUCOSAMINYLTRANSFERASE SPINDLY-RELATED"/>
    <property type="match status" value="1"/>
</dbReference>
<evidence type="ECO:0000313" key="5">
    <source>
        <dbReference type="EMBL" id="TMO78172.1"/>
    </source>
</evidence>
<dbReference type="Proteomes" id="UP000307164">
    <property type="component" value="Unassembled WGS sequence"/>
</dbReference>
<dbReference type="EMBL" id="PNBW01000016">
    <property type="protein sequence ID" value="TMO78172.1"/>
    <property type="molecule type" value="Genomic_DNA"/>
</dbReference>
<reference evidence="6 7" key="2">
    <citation type="submission" date="2019-06" db="EMBL/GenBank/DDBJ databases">
        <title>Co-occurence of chitin degradation, pigmentation and bioactivity in marine Pseudoalteromonas.</title>
        <authorList>
            <person name="Sonnenschein E.C."/>
            <person name="Bech P.K."/>
        </authorList>
    </citation>
    <scope>NUCLEOTIDE SEQUENCE [LARGE SCALE GENOMIC DNA]</scope>
    <source>
        <strain evidence="7">S3790</strain>
        <strain evidence="5 6">S3895</strain>
    </source>
</reference>
<name>A0A5S3V7P8_9GAMM</name>
<dbReference type="AlphaFoldDB" id="A0A5S3V7P8"/>
<gene>
    <name evidence="4" type="ORF">CWC19_11960</name>
    <name evidence="5" type="ORF">CWC20_02065</name>
</gene>
<dbReference type="PROSITE" id="PS50005">
    <property type="entry name" value="TPR"/>
    <property type="match status" value="3"/>
</dbReference>
<reference evidence="4 7" key="1">
    <citation type="submission" date="2018-01" db="EMBL/GenBank/DDBJ databases">
        <authorList>
            <person name="Paulsen S."/>
            <person name="Gram L.K."/>
        </authorList>
    </citation>
    <scope>NUCLEOTIDE SEQUENCE [LARGE SCALE GENOMIC DNA]</scope>
    <source>
        <strain evidence="4 7">S3790</strain>
        <strain evidence="5">S3895</strain>
    </source>
</reference>
<proteinExistence type="predicted"/>
<dbReference type="InterPro" id="IPR019734">
    <property type="entry name" value="TPR_rpt"/>
</dbReference>
<protein>
    <submittedName>
        <fullName evidence="4">Uncharacterized protein</fullName>
    </submittedName>
</protein>
<dbReference type="PANTHER" id="PTHR44858">
    <property type="entry name" value="TETRATRICOPEPTIDE REPEAT PROTEIN 6"/>
    <property type="match status" value="1"/>
</dbReference>
<dbReference type="Gene3D" id="1.25.40.10">
    <property type="entry name" value="Tetratricopeptide repeat domain"/>
    <property type="match status" value="2"/>
</dbReference>
<keyword evidence="1" id="KW-0677">Repeat</keyword>
<evidence type="ECO:0000313" key="4">
    <source>
        <dbReference type="EMBL" id="TMO67802.1"/>
    </source>
</evidence>
<dbReference type="EMBL" id="PNBX01000048">
    <property type="protein sequence ID" value="TMO67802.1"/>
    <property type="molecule type" value="Genomic_DNA"/>
</dbReference>
<feature type="repeat" description="TPR" evidence="3">
    <location>
        <begin position="91"/>
        <end position="124"/>
    </location>
</feature>
<dbReference type="OrthoDB" id="5699219at2"/>
<dbReference type="Pfam" id="PF13174">
    <property type="entry name" value="TPR_6"/>
    <property type="match status" value="1"/>
</dbReference>
<dbReference type="InterPro" id="IPR050498">
    <property type="entry name" value="Ycf3"/>
</dbReference>
<dbReference type="SMART" id="SM00028">
    <property type="entry name" value="TPR"/>
    <property type="match status" value="6"/>
</dbReference>
<reference evidence="4" key="3">
    <citation type="submission" date="2019-09" db="EMBL/GenBank/DDBJ databases">
        <title>Co-occurence of chitin degradation, pigmentation and bioactivity in marine Pseudoalteromonas.</title>
        <authorList>
            <person name="Sonnenschein E.C."/>
            <person name="Bech P.K."/>
        </authorList>
    </citation>
    <scope>NUCLEOTIDE SEQUENCE</scope>
    <source>
        <strain evidence="4">S3790</strain>
    </source>
</reference>
<comment type="caution">
    <text evidence="4">The sequence shown here is derived from an EMBL/GenBank/DDBJ whole genome shotgun (WGS) entry which is preliminary data.</text>
</comment>
<accession>A0A5S3V7P8</accession>
<organism evidence="4 7">
    <name type="scientific">Pseudoalteromonas aurantia</name>
    <dbReference type="NCBI Taxonomy" id="43654"/>
    <lineage>
        <taxon>Bacteria</taxon>
        <taxon>Pseudomonadati</taxon>
        <taxon>Pseudomonadota</taxon>
        <taxon>Gammaproteobacteria</taxon>
        <taxon>Alteromonadales</taxon>
        <taxon>Pseudoalteromonadaceae</taxon>
        <taxon>Pseudoalteromonas</taxon>
    </lineage>
</organism>
<feature type="repeat" description="TPR" evidence="3">
    <location>
        <begin position="159"/>
        <end position="192"/>
    </location>
</feature>
<feature type="repeat" description="TPR" evidence="3">
    <location>
        <begin position="125"/>
        <end position="158"/>
    </location>
</feature>